<organism evidence="2 3">
    <name type="scientific">Helobdella robusta</name>
    <name type="common">Californian leech</name>
    <dbReference type="NCBI Taxonomy" id="6412"/>
    <lineage>
        <taxon>Eukaryota</taxon>
        <taxon>Metazoa</taxon>
        <taxon>Spiralia</taxon>
        <taxon>Lophotrochozoa</taxon>
        <taxon>Annelida</taxon>
        <taxon>Clitellata</taxon>
        <taxon>Hirudinea</taxon>
        <taxon>Rhynchobdellida</taxon>
        <taxon>Glossiphoniidae</taxon>
        <taxon>Helobdella</taxon>
    </lineage>
</organism>
<dbReference type="AlphaFoldDB" id="T1EN53"/>
<dbReference type="InParanoid" id="T1EN53"/>
<reference evidence="1 3" key="2">
    <citation type="journal article" date="2013" name="Nature">
        <title>Insights into bilaterian evolution from three spiralian genomes.</title>
        <authorList>
            <person name="Simakov O."/>
            <person name="Marletaz F."/>
            <person name="Cho S.J."/>
            <person name="Edsinger-Gonzales E."/>
            <person name="Havlak P."/>
            <person name="Hellsten U."/>
            <person name="Kuo D.H."/>
            <person name="Larsson T."/>
            <person name="Lv J."/>
            <person name="Arendt D."/>
            <person name="Savage R."/>
            <person name="Osoegawa K."/>
            <person name="de Jong P."/>
            <person name="Grimwood J."/>
            <person name="Chapman J.A."/>
            <person name="Shapiro H."/>
            <person name="Aerts A."/>
            <person name="Otillar R.P."/>
            <person name="Terry A.Y."/>
            <person name="Boore J.L."/>
            <person name="Grigoriev I.V."/>
            <person name="Lindberg D.R."/>
            <person name="Seaver E.C."/>
            <person name="Weisblat D.A."/>
            <person name="Putnam N.H."/>
            <person name="Rokhsar D.S."/>
        </authorList>
    </citation>
    <scope>NUCLEOTIDE SEQUENCE</scope>
</reference>
<dbReference type="PANTHER" id="PTHR10725:SF74">
    <property type="entry name" value="ERAP1-LIKE C-TERMINAL DOMAIN-CONTAINING PROTEIN"/>
    <property type="match status" value="1"/>
</dbReference>
<dbReference type="Proteomes" id="UP000015101">
    <property type="component" value="Unassembled WGS sequence"/>
</dbReference>
<proteinExistence type="predicted"/>
<dbReference type="KEGG" id="hro:HELRODRAFT_158705"/>
<sequence>MAVMVSPPFQQLFKSVRSYRKINRDEFRDSIRKSDLCCPNTYSGYDTNTLFNLYESTFGQFIDQYASIKCIKVRSKSRGWFDDECYKIKHSTRRFEMIYRSTKNPIDLNRWKSAIDLKKLIQSSNGKSCSLDPLSTFLLKEQLDLLLPFLCHLHSTMNFENRWVLRSALNFASDGEVVREVGREFQRKGPEKAKADLAKECLTRVKKKREEEDDRKPGRLDNVHIGDKALKYLTRMKKLRTVILTGTSVSVCICNCYQYCIVVCEFLFKTLKDLCVTELKAMLKLKSSTYHEISSLLEVKTSGWAAPVVNYWKSHELRHINGDEQFTVDEKNDVCRGSRKRFCELITLLFNFILF</sequence>
<dbReference type="HOGENOM" id="CLU_781374_0_0_1"/>
<dbReference type="RefSeq" id="XP_009008955.1">
    <property type="nucleotide sequence ID" value="XM_009010707.1"/>
</dbReference>
<dbReference type="PANTHER" id="PTHR10725">
    <property type="entry name" value="THAP DOMAIN-CONTAINING PROTEIN 9"/>
    <property type="match status" value="1"/>
</dbReference>
<gene>
    <name evidence="2" type="primary">20198003</name>
    <name evidence="1" type="ORF">HELRODRAFT_158705</name>
</gene>
<dbReference type="EMBL" id="KB095811">
    <property type="protein sequence ID" value="ESO12235.1"/>
    <property type="molecule type" value="Genomic_DNA"/>
</dbReference>
<protein>
    <submittedName>
        <fullName evidence="1 2">Uncharacterized protein</fullName>
    </submittedName>
</protein>
<accession>T1EN53</accession>
<dbReference type="CTD" id="20198003"/>
<dbReference type="OrthoDB" id="6223661at2759"/>
<dbReference type="EnsemblMetazoa" id="HelroT158705">
    <property type="protein sequence ID" value="HelroP158705"/>
    <property type="gene ID" value="HelroG158705"/>
</dbReference>
<reference evidence="3" key="1">
    <citation type="submission" date="2012-12" db="EMBL/GenBank/DDBJ databases">
        <authorList>
            <person name="Hellsten U."/>
            <person name="Grimwood J."/>
            <person name="Chapman J.A."/>
            <person name="Shapiro H."/>
            <person name="Aerts A."/>
            <person name="Otillar R.P."/>
            <person name="Terry A.Y."/>
            <person name="Boore J.L."/>
            <person name="Simakov O."/>
            <person name="Marletaz F."/>
            <person name="Cho S.-J."/>
            <person name="Edsinger-Gonzales E."/>
            <person name="Havlak P."/>
            <person name="Kuo D.-H."/>
            <person name="Larsson T."/>
            <person name="Lv J."/>
            <person name="Arendt D."/>
            <person name="Savage R."/>
            <person name="Osoegawa K."/>
            <person name="de Jong P."/>
            <person name="Lindberg D.R."/>
            <person name="Seaver E.C."/>
            <person name="Weisblat D.A."/>
            <person name="Putnam N.H."/>
            <person name="Grigoriev I.V."/>
            <person name="Rokhsar D.S."/>
        </authorList>
    </citation>
    <scope>NUCLEOTIDE SEQUENCE</scope>
</reference>
<reference evidence="2" key="3">
    <citation type="submission" date="2015-06" db="UniProtKB">
        <authorList>
            <consortium name="EnsemblMetazoa"/>
        </authorList>
    </citation>
    <scope>IDENTIFICATION</scope>
</reference>
<name>T1EN53_HELRO</name>
<keyword evidence="3" id="KW-1185">Reference proteome</keyword>
<dbReference type="EMBL" id="AMQM01000109">
    <property type="status" value="NOT_ANNOTATED_CDS"/>
    <property type="molecule type" value="Genomic_DNA"/>
</dbReference>
<evidence type="ECO:0000313" key="2">
    <source>
        <dbReference type="EnsemblMetazoa" id="HelroP158705"/>
    </source>
</evidence>
<evidence type="ECO:0000313" key="1">
    <source>
        <dbReference type="EMBL" id="ESO12235.1"/>
    </source>
</evidence>
<dbReference type="GeneID" id="20198003"/>
<evidence type="ECO:0000313" key="3">
    <source>
        <dbReference type="Proteomes" id="UP000015101"/>
    </source>
</evidence>